<dbReference type="InterPro" id="IPR041916">
    <property type="entry name" value="Anti_sigma_zinc_sf"/>
</dbReference>
<name>A0A7W2EV29_9BURK</name>
<evidence type="ECO:0000259" key="3">
    <source>
        <dbReference type="Pfam" id="PF13490"/>
    </source>
</evidence>
<feature type="transmembrane region" description="Helical" evidence="2">
    <location>
        <begin position="120"/>
        <end position="144"/>
    </location>
</feature>
<dbReference type="Proteomes" id="UP000534388">
    <property type="component" value="Unassembled WGS sequence"/>
</dbReference>
<dbReference type="InterPro" id="IPR027383">
    <property type="entry name" value="Znf_put"/>
</dbReference>
<feature type="region of interest" description="Disordered" evidence="1">
    <location>
        <begin position="71"/>
        <end position="111"/>
    </location>
</feature>
<dbReference type="Pfam" id="PF13490">
    <property type="entry name" value="zf-HC2"/>
    <property type="match status" value="1"/>
</dbReference>
<keyword evidence="2" id="KW-0812">Transmembrane</keyword>
<evidence type="ECO:0000256" key="1">
    <source>
        <dbReference type="SAM" id="MobiDB-lite"/>
    </source>
</evidence>
<feature type="compositionally biased region" description="Low complexity" evidence="1">
    <location>
        <begin position="93"/>
        <end position="110"/>
    </location>
</feature>
<reference evidence="4 5" key="1">
    <citation type="submission" date="2020-07" db="EMBL/GenBank/DDBJ databases">
        <title>Novel species isolated from subtropical streams in China.</title>
        <authorList>
            <person name="Lu H."/>
        </authorList>
    </citation>
    <scope>NUCLEOTIDE SEQUENCE [LARGE SCALE GENOMIC DNA]</scope>
    <source>
        <strain evidence="4 5">LX20W</strain>
    </source>
</reference>
<evidence type="ECO:0000256" key="2">
    <source>
        <dbReference type="SAM" id="Phobius"/>
    </source>
</evidence>
<organism evidence="4 5">
    <name type="scientific">Rugamonas brunnea</name>
    <dbReference type="NCBI Taxonomy" id="2758569"/>
    <lineage>
        <taxon>Bacteria</taxon>
        <taxon>Pseudomonadati</taxon>
        <taxon>Pseudomonadota</taxon>
        <taxon>Betaproteobacteria</taxon>
        <taxon>Burkholderiales</taxon>
        <taxon>Oxalobacteraceae</taxon>
        <taxon>Telluria group</taxon>
        <taxon>Rugamonas</taxon>
    </lineage>
</organism>
<gene>
    <name evidence="4" type="ORF">H3H37_19000</name>
</gene>
<dbReference type="Gene3D" id="1.10.10.1320">
    <property type="entry name" value="Anti-sigma factor, zinc-finger domain"/>
    <property type="match status" value="1"/>
</dbReference>
<sequence>MECTQSQHWMAAWLDGELDPAGALQLESHLAGCAACRAALAQLKALRSAVAQEATRHAAPPHLRQRISAALQQQERRQEQEQQRRQEQRLREQVQVQEQEQQPQAQPPARRTARFPRWPWAWINLGAAVASTAAFAVTLALYLAQPSPTEQLDQELVASHFRSLMPDHLTDVASTDQHTVKPWFAGKLDFAPPVTDLAPQGYALIGGRLDYIGQRPVAALAYRHRKHVLNLYVWPVATARATAPQASARQGYQLLHWTRNGMQYAAISDMGAPDLAQFAQLFSASTAPANAPAD</sequence>
<keyword evidence="2" id="KW-1133">Transmembrane helix</keyword>
<dbReference type="EMBL" id="JACEZT010000013">
    <property type="protein sequence ID" value="MBA5639153.1"/>
    <property type="molecule type" value="Genomic_DNA"/>
</dbReference>
<feature type="compositionally biased region" description="Basic and acidic residues" evidence="1">
    <location>
        <begin position="74"/>
        <end position="92"/>
    </location>
</feature>
<accession>A0A7W2EV29</accession>
<protein>
    <submittedName>
        <fullName evidence="4">Anti-sigma factor</fullName>
    </submittedName>
</protein>
<proteinExistence type="predicted"/>
<dbReference type="RefSeq" id="WP_182165426.1">
    <property type="nucleotide sequence ID" value="NZ_JACEZT010000013.1"/>
</dbReference>
<dbReference type="AlphaFoldDB" id="A0A7W2EV29"/>
<keyword evidence="2" id="KW-0472">Membrane</keyword>
<feature type="domain" description="Putative zinc-finger" evidence="3">
    <location>
        <begin position="3"/>
        <end position="37"/>
    </location>
</feature>
<evidence type="ECO:0000313" key="5">
    <source>
        <dbReference type="Proteomes" id="UP000534388"/>
    </source>
</evidence>
<evidence type="ECO:0000313" key="4">
    <source>
        <dbReference type="EMBL" id="MBA5639153.1"/>
    </source>
</evidence>
<keyword evidence="5" id="KW-1185">Reference proteome</keyword>
<comment type="caution">
    <text evidence="4">The sequence shown here is derived from an EMBL/GenBank/DDBJ whole genome shotgun (WGS) entry which is preliminary data.</text>
</comment>